<keyword evidence="2" id="KW-1185">Reference proteome</keyword>
<proteinExistence type="predicted"/>
<gene>
    <name evidence="1" type="ORF">J2Z37_004628</name>
</gene>
<dbReference type="EMBL" id="JAGGKT010000023">
    <property type="protein sequence ID" value="MBP1934608.1"/>
    <property type="molecule type" value="Genomic_DNA"/>
</dbReference>
<evidence type="ECO:0000313" key="2">
    <source>
        <dbReference type="Proteomes" id="UP001519343"/>
    </source>
</evidence>
<dbReference type="RefSeq" id="WP_209812596.1">
    <property type="nucleotide sequence ID" value="NZ_JAGGKT010000023.1"/>
</dbReference>
<protein>
    <submittedName>
        <fullName evidence="1">Uncharacterized protein</fullName>
    </submittedName>
</protein>
<dbReference type="Proteomes" id="UP001519343">
    <property type="component" value="Unassembled WGS sequence"/>
</dbReference>
<accession>A0ABS4GWG0</accession>
<organism evidence="1 2">
    <name type="scientific">Ammoniphilus resinae</name>
    <dbReference type="NCBI Taxonomy" id="861532"/>
    <lineage>
        <taxon>Bacteria</taxon>
        <taxon>Bacillati</taxon>
        <taxon>Bacillota</taxon>
        <taxon>Bacilli</taxon>
        <taxon>Bacillales</taxon>
        <taxon>Paenibacillaceae</taxon>
        <taxon>Aneurinibacillus group</taxon>
        <taxon>Ammoniphilus</taxon>
    </lineage>
</organism>
<sequence>MAPKNKKRVVASQMDPMEHYMKIVTSDTCHACRQQCSRGIAYMEKMSQPGAVGHGVPCILTKGHKVIDQKSYRRR</sequence>
<evidence type="ECO:0000313" key="1">
    <source>
        <dbReference type="EMBL" id="MBP1934608.1"/>
    </source>
</evidence>
<name>A0ABS4GWG0_9BACL</name>
<reference evidence="1 2" key="1">
    <citation type="submission" date="2021-03" db="EMBL/GenBank/DDBJ databases">
        <title>Genomic Encyclopedia of Type Strains, Phase IV (KMG-IV): sequencing the most valuable type-strain genomes for metagenomic binning, comparative biology and taxonomic classification.</title>
        <authorList>
            <person name="Goeker M."/>
        </authorList>
    </citation>
    <scope>NUCLEOTIDE SEQUENCE [LARGE SCALE GENOMIC DNA]</scope>
    <source>
        <strain evidence="1 2">DSM 24738</strain>
    </source>
</reference>
<comment type="caution">
    <text evidence="1">The sequence shown here is derived from an EMBL/GenBank/DDBJ whole genome shotgun (WGS) entry which is preliminary data.</text>
</comment>